<comment type="caution">
    <text evidence="10">The sequence shown here is derived from an EMBL/GenBank/DDBJ whole genome shotgun (WGS) entry which is preliminary data.</text>
</comment>
<dbReference type="SUPFAM" id="SSF117289">
    <property type="entry name" value="Nucleoporin domain"/>
    <property type="match status" value="1"/>
</dbReference>
<dbReference type="InterPro" id="IPR053826">
    <property type="entry name" value="WDR75"/>
</dbReference>
<evidence type="ECO:0000256" key="6">
    <source>
        <dbReference type="ARBA" id="ARBA00023163"/>
    </source>
</evidence>
<evidence type="ECO:0000256" key="2">
    <source>
        <dbReference type="ARBA" id="ARBA00022517"/>
    </source>
</evidence>
<name>A0AAV7IZE0_COTGL</name>
<organism evidence="10 11">
    <name type="scientific">Cotesia glomerata</name>
    <name type="common">Lepidopteran parasitic wasp</name>
    <name type="synonym">Apanteles glomeratus</name>
    <dbReference type="NCBI Taxonomy" id="32391"/>
    <lineage>
        <taxon>Eukaryota</taxon>
        <taxon>Metazoa</taxon>
        <taxon>Ecdysozoa</taxon>
        <taxon>Arthropoda</taxon>
        <taxon>Hexapoda</taxon>
        <taxon>Insecta</taxon>
        <taxon>Pterygota</taxon>
        <taxon>Neoptera</taxon>
        <taxon>Endopterygota</taxon>
        <taxon>Hymenoptera</taxon>
        <taxon>Apocrita</taxon>
        <taxon>Ichneumonoidea</taxon>
        <taxon>Braconidae</taxon>
        <taxon>Microgastrinae</taxon>
        <taxon>Cotesia</taxon>
    </lineage>
</organism>
<evidence type="ECO:0000313" key="10">
    <source>
        <dbReference type="EMBL" id="KAH0560216.1"/>
    </source>
</evidence>
<evidence type="ECO:0000256" key="1">
    <source>
        <dbReference type="ARBA" id="ARBA00004604"/>
    </source>
</evidence>
<reference evidence="10 11" key="1">
    <citation type="journal article" date="2021" name="J. Hered.">
        <title>A chromosome-level genome assembly of the parasitoid wasp, Cotesia glomerata (Hymenoptera: Braconidae).</title>
        <authorList>
            <person name="Pinto B.J."/>
            <person name="Weis J.J."/>
            <person name="Gamble T."/>
            <person name="Ode P.J."/>
            <person name="Paul R."/>
            <person name="Zaspel J.M."/>
        </authorList>
    </citation>
    <scope>NUCLEOTIDE SEQUENCE [LARGE SCALE GENOMIC DNA]</scope>
    <source>
        <strain evidence="10">CgM1</strain>
    </source>
</reference>
<dbReference type="InterPro" id="IPR015943">
    <property type="entry name" value="WD40/YVTN_repeat-like_dom_sf"/>
</dbReference>
<dbReference type="SUPFAM" id="SSF50998">
    <property type="entry name" value="Quinoprotein alcohol dehydrogenase-like"/>
    <property type="match status" value="1"/>
</dbReference>
<dbReference type="GO" id="GO:0032040">
    <property type="term" value="C:small-subunit processome"/>
    <property type="evidence" value="ECO:0007669"/>
    <property type="project" value="InterPro"/>
</dbReference>
<keyword evidence="3" id="KW-0698">rRNA processing</keyword>
<dbReference type="PANTHER" id="PTHR44215:SF1">
    <property type="entry name" value="WD REPEAT-CONTAINING PROTEIN 75"/>
    <property type="match status" value="1"/>
</dbReference>
<gene>
    <name evidence="10" type="ORF">KQX54_002542</name>
</gene>
<dbReference type="InterPro" id="IPR057644">
    <property type="entry name" value="Beta-prop_WDR75_2nd"/>
</dbReference>
<dbReference type="GO" id="GO:0045943">
    <property type="term" value="P:positive regulation of transcription by RNA polymerase I"/>
    <property type="evidence" value="ECO:0007669"/>
    <property type="project" value="InterPro"/>
</dbReference>
<dbReference type="PANTHER" id="PTHR44215">
    <property type="entry name" value="WD REPEAT-CONTAINING PROTEIN 75"/>
    <property type="match status" value="1"/>
</dbReference>
<proteinExistence type="predicted"/>
<dbReference type="Gene3D" id="2.130.10.10">
    <property type="entry name" value="YVTN repeat-like/Quinoprotein amine dehydrogenase"/>
    <property type="match status" value="2"/>
</dbReference>
<evidence type="ECO:0000313" key="11">
    <source>
        <dbReference type="Proteomes" id="UP000826195"/>
    </source>
</evidence>
<dbReference type="GO" id="GO:0003723">
    <property type="term" value="F:RNA binding"/>
    <property type="evidence" value="ECO:0007669"/>
    <property type="project" value="InterPro"/>
</dbReference>
<dbReference type="Proteomes" id="UP000826195">
    <property type="component" value="Unassembled WGS sequence"/>
</dbReference>
<dbReference type="InterPro" id="IPR011047">
    <property type="entry name" value="Quinoprotein_ADH-like_sf"/>
</dbReference>
<feature type="compositionally biased region" description="Basic and acidic residues" evidence="8">
    <location>
        <begin position="804"/>
        <end position="814"/>
    </location>
</feature>
<dbReference type="InterPro" id="IPR001680">
    <property type="entry name" value="WD40_rpt"/>
</dbReference>
<dbReference type="AlphaFoldDB" id="A0AAV7IZE0"/>
<evidence type="ECO:0000256" key="5">
    <source>
        <dbReference type="ARBA" id="ARBA00022737"/>
    </source>
</evidence>
<feature type="region of interest" description="Disordered" evidence="8">
    <location>
        <begin position="779"/>
        <end position="832"/>
    </location>
</feature>
<dbReference type="EMBL" id="JAHXZJ010000374">
    <property type="protein sequence ID" value="KAH0560216.1"/>
    <property type="molecule type" value="Genomic_DNA"/>
</dbReference>
<keyword evidence="6" id="KW-0804">Transcription</keyword>
<dbReference type="Pfam" id="PF23769">
    <property type="entry name" value="Beta-prop_WDR75_2nd"/>
    <property type="match status" value="1"/>
</dbReference>
<keyword evidence="7" id="KW-0539">Nucleus</keyword>
<evidence type="ECO:0000256" key="8">
    <source>
        <dbReference type="SAM" id="MobiDB-lite"/>
    </source>
</evidence>
<feature type="domain" description="WD repeat-containing protein 75 second beta-propeller" evidence="9">
    <location>
        <begin position="357"/>
        <end position="683"/>
    </location>
</feature>
<keyword evidence="11" id="KW-1185">Reference proteome</keyword>
<comment type="subcellular location">
    <subcellularLocation>
        <location evidence="1">Nucleus</location>
        <location evidence="1">Nucleolus</location>
    </subcellularLocation>
</comment>
<accession>A0AAV7IZE0</accession>
<keyword evidence="4" id="KW-0853">WD repeat</keyword>
<keyword evidence="2" id="KW-0690">Ribosome biogenesis</keyword>
<evidence type="ECO:0000256" key="7">
    <source>
        <dbReference type="ARBA" id="ARBA00023242"/>
    </source>
</evidence>
<protein>
    <recommendedName>
        <fullName evidence="9">WD repeat-containing protein 75 second beta-propeller domain-containing protein</fullName>
    </recommendedName>
</protein>
<keyword evidence="5" id="KW-0677">Repeat</keyword>
<sequence length="853" mass="95692">MKEQMSNKLFNADDVMNDDLVVKRQGGGSIIDHRPLFSNDGETLYVVWKQVIRAYSAKTGDFVRELEPADNKIAGIAWSSDDLSMIIGCTENGVLINWDTHGLITKNLKLNTHNNLKIRSFHIVNIISVKQNDIQQALITYYIQPSNIIQLVLFDLEDGSIVKSHNIKAYSPDYFVDIIGNYGNNLIAVAHEVDLHILQPARNFIGGIHKIGFGGRRFTCVTGHPEEDCVATGDSSGRVAVWGHILEKRASYGSYHWHTLPVTEVVFSKSGRHMYSGGNESVLVKWTLSDPNDKSFLPRLPAPIKHLTIAPNNLYVAVSTFDNGIIVVNPQRKLTAVIQNFTWGVGVSQKDLFPAGLTLDPRTGSLVLNSRTGHVQFFDPKTKSLLYNINITAQNILSQSRSVIIVNTEVTKIALNYNGSWMATVEERDDKISCPEVRLKFWQYDTEKQVFSLNTSIELPHEYGVNALQFQPRTSFDKEDVLAVTTGEDNKFKLWNLSQSSSIYKKTSHWQCYGVGLYRELPVSDAGFSQDGSLLGVAFGSSLTIWTPESNTFKCSLTNNRYPQQIKRIEFGKFEACHLAISASSEHIAVWNLLTLSMTWSVPLRLTTLTTDSLSAFMAVFTEDNTLFVFSPLNSTPVYIRKNILEDNSLVLAASFVPHPCEKRVLNYKKWQRKSQLFFLDSNQELLTLETESEAATSLENLIIGRGLPATAFSHMLAEKTASSIERDTSFFHDQFNTSKKSIAEELLTIPAHTLPSKKILYGPFVLSFKAHITEKVKVQEEKPSGEDNELSTDAANDSDDEDTSKIILKDSPKKEKKTINQSDVKNNIHDEFETNPNLVSYDWTCVADIYSS</sequence>
<dbReference type="GO" id="GO:2000234">
    <property type="term" value="P:positive regulation of rRNA processing"/>
    <property type="evidence" value="ECO:0007669"/>
    <property type="project" value="TreeGrafter"/>
</dbReference>
<dbReference type="Pfam" id="PF23869">
    <property type="entry name" value="Beta-prop_WDR75_1st"/>
    <property type="match status" value="1"/>
</dbReference>
<feature type="compositionally biased region" description="Acidic residues" evidence="8">
    <location>
        <begin position="787"/>
        <end position="803"/>
    </location>
</feature>
<evidence type="ECO:0000256" key="4">
    <source>
        <dbReference type="ARBA" id="ARBA00022574"/>
    </source>
</evidence>
<evidence type="ECO:0000259" key="9">
    <source>
        <dbReference type="Pfam" id="PF23769"/>
    </source>
</evidence>
<dbReference type="SMART" id="SM00320">
    <property type="entry name" value="WD40"/>
    <property type="match status" value="6"/>
</dbReference>
<evidence type="ECO:0000256" key="3">
    <source>
        <dbReference type="ARBA" id="ARBA00022552"/>
    </source>
</evidence>
<dbReference type="GO" id="GO:0006364">
    <property type="term" value="P:rRNA processing"/>
    <property type="evidence" value="ECO:0007669"/>
    <property type="project" value="UniProtKB-KW"/>
</dbReference>